<comment type="caution">
    <text evidence="1">The sequence shown here is derived from an EMBL/GenBank/DDBJ whole genome shotgun (WGS) entry which is preliminary data.</text>
</comment>
<dbReference type="Proteomes" id="UP001143474">
    <property type="component" value="Unassembled WGS sequence"/>
</dbReference>
<evidence type="ECO:0000313" key="1">
    <source>
        <dbReference type="EMBL" id="GLK10930.1"/>
    </source>
</evidence>
<dbReference type="SUPFAM" id="SSF46689">
    <property type="entry name" value="Homeodomain-like"/>
    <property type="match status" value="1"/>
</dbReference>
<proteinExistence type="predicted"/>
<reference evidence="1" key="1">
    <citation type="journal article" date="2014" name="Int. J. Syst. Evol. Microbiol.">
        <title>Complete genome sequence of Corynebacterium casei LMG S-19264T (=DSM 44701T), isolated from a smear-ripened cheese.</title>
        <authorList>
            <consortium name="US DOE Joint Genome Institute (JGI-PGF)"/>
            <person name="Walter F."/>
            <person name="Albersmeier A."/>
            <person name="Kalinowski J."/>
            <person name="Ruckert C."/>
        </authorList>
    </citation>
    <scope>NUCLEOTIDE SEQUENCE</scope>
    <source>
        <strain evidence="1">VKM Ac-2007</strain>
    </source>
</reference>
<dbReference type="Gene3D" id="3.10.28.10">
    <property type="entry name" value="Homing endonucleases"/>
    <property type="match status" value="1"/>
</dbReference>
<name>A0A9W6MEG0_9ACTN</name>
<sequence length="272" mass="30890">MHRQAVSVTPVDDTLRMYDTTVRQRVSRLLDSGQTISSVSRQTGVSRSTIRQWRDQPDRVPSRVASCPRCLDVPESPEPADAYAYLLGLYLGDGCISVVGDPGKRVWSLRIMCADAWPGLQEECAQALAALRPGNKVRRLPRQGCTEINSFSKHWPHLFPQHGPGKKHNRSIILESWQRQIVQANPGSLVRGLFHSDGCRLSNRVRRELHSGTRRYEYPRYLFVNKSRDILELCGETLDLLGVAWRRSKPDTISVARREAVERLDEFVGPKH</sequence>
<evidence type="ECO:0008006" key="3">
    <source>
        <dbReference type="Google" id="ProtNLM"/>
    </source>
</evidence>
<organism evidence="1 2">
    <name type="scientific">Streptosporangium carneum</name>
    <dbReference type="NCBI Taxonomy" id="47481"/>
    <lineage>
        <taxon>Bacteria</taxon>
        <taxon>Bacillati</taxon>
        <taxon>Actinomycetota</taxon>
        <taxon>Actinomycetes</taxon>
        <taxon>Streptosporangiales</taxon>
        <taxon>Streptosporangiaceae</taxon>
        <taxon>Streptosporangium</taxon>
    </lineage>
</organism>
<dbReference type="Pfam" id="PF13384">
    <property type="entry name" value="HTH_23"/>
    <property type="match status" value="1"/>
</dbReference>
<evidence type="ECO:0000313" key="2">
    <source>
        <dbReference type="Proteomes" id="UP001143474"/>
    </source>
</evidence>
<gene>
    <name evidence="1" type="ORF">GCM10017600_43360</name>
</gene>
<dbReference type="InterPro" id="IPR027434">
    <property type="entry name" value="Homing_endonucl"/>
</dbReference>
<dbReference type="AlphaFoldDB" id="A0A9W6MEG0"/>
<protein>
    <recommendedName>
        <fullName evidence="3">Transcriptional regulator</fullName>
    </recommendedName>
</protein>
<reference evidence="1" key="2">
    <citation type="submission" date="2023-01" db="EMBL/GenBank/DDBJ databases">
        <authorList>
            <person name="Sun Q."/>
            <person name="Evtushenko L."/>
        </authorList>
    </citation>
    <scope>NUCLEOTIDE SEQUENCE</scope>
    <source>
        <strain evidence="1">VKM Ac-2007</strain>
    </source>
</reference>
<dbReference type="Gene3D" id="1.10.10.60">
    <property type="entry name" value="Homeodomain-like"/>
    <property type="match status" value="1"/>
</dbReference>
<dbReference type="InterPro" id="IPR009057">
    <property type="entry name" value="Homeodomain-like_sf"/>
</dbReference>
<dbReference type="EMBL" id="BSEV01000009">
    <property type="protein sequence ID" value="GLK10930.1"/>
    <property type="molecule type" value="Genomic_DNA"/>
</dbReference>
<keyword evidence="2" id="KW-1185">Reference proteome</keyword>
<accession>A0A9W6MEG0</accession>